<dbReference type="AlphaFoldDB" id="A0A095WVJ5"/>
<dbReference type="Gene3D" id="3.30.1330.60">
    <property type="entry name" value="OmpA-like domain"/>
    <property type="match status" value="1"/>
</dbReference>
<evidence type="ECO:0000259" key="7">
    <source>
        <dbReference type="PROSITE" id="PS51123"/>
    </source>
</evidence>
<dbReference type="eggNOG" id="COG2885">
    <property type="taxonomic scope" value="Bacteria"/>
</dbReference>
<dbReference type="PANTHER" id="PTHR30329:SF21">
    <property type="entry name" value="LIPOPROTEIN YIAD-RELATED"/>
    <property type="match status" value="1"/>
</dbReference>
<dbReference type="CDD" id="cd07185">
    <property type="entry name" value="OmpA_C-like"/>
    <property type="match status" value="1"/>
</dbReference>
<feature type="chain" id="PRO_5001913700" evidence="6">
    <location>
        <begin position="20"/>
        <end position="235"/>
    </location>
</feature>
<keyword evidence="9" id="KW-1185">Reference proteome</keyword>
<evidence type="ECO:0000256" key="4">
    <source>
        <dbReference type="PROSITE-ProRule" id="PRU00473"/>
    </source>
</evidence>
<keyword evidence="6" id="KW-0732">Signal</keyword>
<evidence type="ECO:0000256" key="5">
    <source>
        <dbReference type="SAM" id="Coils"/>
    </source>
</evidence>
<feature type="domain" description="OmpA-like" evidence="7">
    <location>
        <begin position="111"/>
        <end position="228"/>
    </location>
</feature>
<dbReference type="InterPro" id="IPR036737">
    <property type="entry name" value="OmpA-like_sf"/>
</dbReference>
<comment type="subcellular location">
    <subcellularLocation>
        <location evidence="1">Cell outer membrane</location>
    </subcellularLocation>
</comment>
<dbReference type="PROSITE" id="PS51123">
    <property type="entry name" value="OMPA_2"/>
    <property type="match status" value="1"/>
</dbReference>
<dbReference type="SUPFAM" id="SSF103088">
    <property type="entry name" value="OmpA-like"/>
    <property type="match status" value="1"/>
</dbReference>
<evidence type="ECO:0000313" key="9">
    <source>
        <dbReference type="Proteomes" id="UP000029640"/>
    </source>
</evidence>
<dbReference type="RefSeq" id="WP_035517842.1">
    <property type="nucleotide sequence ID" value="NZ_KN234790.1"/>
</dbReference>
<dbReference type="HOGENOM" id="CLU_099038_0_0_6"/>
<dbReference type="STRING" id="1265313.HRUBRA_02763"/>
<evidence type="ECO:0000256" key="1">
    <source>
        <dbReference type="ARBA" id="ARBA00004442"/>
    </source>
</evidence>
<keyword evidence="2 4" id="KW-0472">Membrane</keyword>
<dbReference type="InterPro" id="IPR050330">
    <property type="entry name" value="Bact_OuterMem_StrucFunc"/>
</dbReference>
<protein>
    <submittedName>
        <fullName evidence="8">Outer membrane protein</fullName>
    </submittedName>
</protein>
<feature type="coiled-coil region" evidence="5">
    <location>
        <begin position="79"/>
        <end position="106"/>
    </location>
</feature>
<gene>
    <name evidence="8" type="ORF">HRUBRA_02763</name>
</gene>
<sequence length="235" mass="24673">MHRTLTTAASILVLGSVLAAPAGAAGTTGLKRDATTISAIAAGAVAAGPLGALAGAIGGAWLGEQVQRADQLPAVRAELAERERAVTTLEQDLAALDEALRAERRETARYARMALEQLELELLFRTGESRLTDEGRARLGLLAQFLAANPDIEVRVDGYADPRGRAEDNAILALDRAEAVAGALVDAAVPVSRVTVHGHGEERSQVAEGDLDGYALERRVRIELRRRGAAIASSD</sequence>
<dbReference type="GO" id="GO:0009279">
    <property type="term" value="C:cell outer membrane"/>
    <property type="evidence" value="ECO:0007669"/>
    <property type="project" value="UniProtKB-SubCell"/>
</dbReference>
<dbReference type="EMBL" id="AUVB01000087">
    <property type="protein sequence ID" value="KGE02664.1"/>
    <property type="molecule type" value="Genomic_DNA"/>
</dbReference>
<dbReference type="PRINTS" id="PR01021">
    <property type="entry name" value="OMPADOMAIN"/>
</dbReference>
<keyword evidence="5" id="KW-0175">Coiled coil</keyword>
<accession>A0A095WVJ5</accession>
<dbReference type="OrthoDB" id="7061829at2"/>
<reference evidence="8 9" key="1">
    <citation type="journal article" date="2014" name="Genome Announc.">
        <title>Genome Sequence of Gammaproteobacterial Pseudohaliea rubra Type Strain DSM 19751, Isolated from Coastal Seawater of the Mediterranean Sea.</title>
        <authorList>
            <person name="Spring S."/>
            <person name="Fiebig A."/>
            <person name="Riedel T."/>
            <person name="Goker M."/>
            <person name="Klenk H.P."/>
        </authorList>
    </citation>
    <scope>NUCLEOTIDE SEQUENCE [LARGE SCALE GENOMIC DNA]</scope>
    <source>
        <strain evidence="8 9">DSM 19751</strain>
    </source>
</reference>
<comment type="caution">
    <text evidence="8">The sequence shown here is derived from an EMBL/GenBank/DDBJ whole genome shotgun (WGS) entry which is preliminary data.</text>
</comment>
<evidence type="ECO:0000256" key="3">
    <source>
        <dbReference type="ARBA" id="ARBA00023237"/>
    </source>
</evidence>
<feature type="signal peptide" evidence="6">
    <location>
        <begin position="1"/>
        <end position="19"/>
    </location>
</feature>
<dbReference type="Proteomes" id="UP000029640">
    <property type="component" value="Unassembled WGS sequence"/>
</dbReference>
<dbReference type="InterPro" id="IPR006665">
    <property type="entry name" value="OmpA-like"/>
</dbReference>
<name>A0A095WVJ5_9GAMM</name>
<evidence type="ECO:0000313" key="8">
    <source>
        <dbReference type="EMBL" id="KGE02664.1"/>
    </source>
</evidence>
<dbReference type="Pfam" id="PF00691">
    <property type="entry name" value="OmpA"/>
    <property type="match status" value="1"/>
</dbReference>
<dbReference type="InterPro" id="IPR006664">
    <property type="entry name" value="OMP_bac"/>
</dbReference>
<evidence type="ECO:0000256" key="6">
    <source>
        <dbReference type="SAM" id="SignalP"/>
    </source>
</evidence>
<evidence type="ECO:0000256" key="2">
    <source>
        <dbReference type="ARBA" id="ARBA00023136"/>
    </source>
</evidence>
<keyword evidence="3" id="KW-0998">Cell outer membrane</keyword>
<organism evidence="8 9">
    <name type="scientific">Pseudohaliea rubra DSM 19751</name>
    <dbReference type="NCBI Taxonomy" id="1265313"/>
    <lineage>
        <taxon>Bacteria</taxon>
        <taxon>Pseudomonadati</taxon>
        <taxon>Pseudomonadota</taxon>
        <taxon>Gammaproteobacteria</taxon>
        <taxon>Cellvibrionales</taxon>
        <taxon>Halieaceae</taxon>
        <taxon>Pseudohaliea</taxon>
    </lineage>
</organism>
<proteinExistence type="predicted"/>
<dbReference type="PANTHER" id="PTHR30329">
    <property type="entry name" value="STATOR ELEMENT OF FLAGELLAR MOTOR COMPLEX"/>
    <property type="match status" value="1"/>
</dbReference>